<comment type="caution">
    <text evidence="5">The sequence shown here is derived from an EMBL/GenBank/DDBJ whole genome shotgun (WGS) entry which is preliminary data.</text>
</comment>
<dbReference type="SUPFAM" id="SSF48498">
    <property type="entry name" value="Tetracyclin repressor-like, C-terminal domain"/>
    <property type="match status" value="1"/>
</dbReference>
<feature type="region of interest" description="Disordered" evidence="3">
    <location>
        <begin position="1"/>
        <end position="24"/>
    </location>
</feature>
<dbReference type="PROSITE" id="PS50977">
    <property type="entry name" value="HTH_TETR_2"/>
    <property type="match status" value="1"/>
</dbReference>
<keyword evidence="6" id="KW-1185">Reference proteome</keyword>
<evidence type="ECO:0000256" key="2">
    <source>
        <dbReference type="PROSITE-ProRule" id="PRU00335"/>
    </source>
</evidence>
<dbReference type="Gene3D" id="1.10.10.60">
    <property type="entry name" value="Homeodomain-like"/>
    <property type="match status" value="1"/>
</dbReference>
<dbReference type="GO" id="GO:0003677">
    <property type="term" value="F:DNA binding"/>
    <property type="evidence" value="ECO:0007669"/>
    <property type="project" value="UniProtKB-KW"/>
</dbReference>
<dbReference type="EMBL" id="JAAATY010000003">
    <property type="protein sequence ID" value="NRN64150.1"/>
    <property type="molecule type" value="Genomic_DNA"/>
</dbReference>
<dbReference type="RefSeq" id="WP_173125723.1">
    <property type="nucleotide sequence ID" value="NZ_CBCSGW010000047.1"/>
</dbReference>
<protein>
    <submittedName>
        <fullName evidence="5">DNA-binding transcriptional regulator, AcrR family</fullName>
    </submittedName>
</protein>
<reference evidence="5 6" key="1">
    <citation type="submission" date="2020-01" db="EMBL/GenBank/DDBJ databases">
        <title>Kibdelosporangium persica a novel Actinomycetes from a hot desert in Iran.</title>
        <authorList>
            <person name="Safaei N."/>
            <person name="Zaburannyi N."/>
            <person name="Mueller R."/>
            <person name="Wink J."/>
        </authorList>
    </citation>
    <scope>NUCLEOTIDE SEQUENCE [LARGE SCALE GENOMIC DNA]</scope>
    <source>
        <strain evidence="5 6">4NS15</strain>
    </source>
</reference>
<keyword evidence="1 2" id="KW-0238">DNA-binding</keyword>
<dbReference type="InterPro" id="IPR049397">
    <property type="entry name" value="EthR_C"/>
</dbReference>
<name>A0ABX2EYM8_9PSEU</name>
<evidence type="ECO:0000256" key="1">
    <source>
        <dbReference type="ARBA" id="ARBA00023125"/>
    </source>
</evidence>
<dbReference type="InterPro" id="IPR036271">
    <property type="entry name" value="Tet_transcr_reg_TetR-rel_C_sf"/>
</dbReference>
<feature type="domain" description="HTH tetR-type" evidence="4">
    <location>
        <begin position="25"/>
        <end position="85"/>
    </location>
</feature>
<dbReference type="PRINTS" id="PR00455">
    <property type="entry name" value="HTHTETR"/>
</dbReference>
<accession>A0ABX2EYM8</accession>
<feature type="DNA-binding region" description="H-T-H motif" evidence="2">
    <location>
        <begin position="48"/>
        <end position="67"/>
    </location>
</feature>
<dbReference type="InterPro" id="IPR001647">
    <property type="entry name" value="HTH_TetR"/>
</dbReference>
<dbReference type="PANTHER" id="PTHR30055">
    <property type="entry name" value="HTH-TYPE TRANSCRIPTIONAL REGULATOR RUTR"/>
    <property type="match status" value="1"/>
</dbReference>
<dbReference type="InterPro" id="IPR009057">
    <property type="entry name" value="Homeodomain-like_sf"/>
</dbReference>
<evidence type="ECO:0000313" key="6">
    <source>
        <dbReference type="Proteomes" id="UP000763557"/>
    </source>
</evidence>
<gene>
    <name evidence="5" type="ORF">GC106_13560</name>
</gene>
<dbReference type="InterPro" id="IPR050109">
    <property type="entry name" value="HTH-type_TetR-like_transc_reg"/>
</dbReference>
<evidence type="ECO:0000259" key="4">
    <source>
        <dbReference type="PROSITE" id="PS50977"/>
    </source>
</evidence>
<evidence type="ECO:0000256" key="3">
    <source>
        <dbReference type="SAM" id="MobiDB-lite"/>
    </source>
</evidence>
<sequence length="219" mass="24294">MTVRRRPDVTGAGECDEARRPGKGDLTSQAILDTAERLLAERSLREIGIDELAAGAGVSRSTFYFHFESRDAVLYALSERVLREIYASGSVWFRRSDEPPGVAVRRALTAAVALWRKHGPVMRATVRGRETDPRLAELWEEAARRFVRSTAVQIESERRAGLALPGPPSARALARVLVLMNENTCYHQSMAASSDLWDAEIVDALTTIWLRSIYGPAVD</sequence>
<dbReference type="Gene3D" id="1.10.357.10">
    <property type="entry name" value="Tetracycline Repressor, domain 2"/>
    <property type="match status" value="1"/>
</dbReference>
<dbReference type="Proteomes" id="UP000763557">
    <property type="component" value="Unassembled WGS sequence"/>
</dbReference>
<evidence type="ECO:0000313" key="5">
    <source>
        <dbReference type="EMBL" id="NRN64150.1"/>
    </source>
</evidence>
<organism evidence="5 6">
    <name type="scientific">Kibdelosporangium persicum</name>
    <dbReference type="NCBI Taxonomy" id="2698649"/>
    <lineage>
        <taxon>Bacteria</taxon>
        <taxon>Bacillati</taxon>
        <taxon>Actinomycetota</taxon>
        <taxon>Actinomycetes</taxon>
        <taxon>Pseudonocardiales</taxon>
        <taxon>Pseudonocardiaceae</taxon>
        <taxon>Kibdelosporangium</taxon>
    </lineage>
</organism>
<dbReference type="Pfam" id="PF21313">
    <property type="entry name" value="EthR_C"/>
    <property type="match status" value="1"/>
</dbReference>
<dbReference type="PANTHER" id="PTHR30055:SF184">
    <property type="entry name" value="HTH-TYPE TRANSCRIPTIONAL REGULATOR ETHR"/>
    <property type="match status" value="1"/>
</dbReference>
<proteinExistence type="predicted"/>
<dbReference type="Pfam" id="PF00440">
    <property type="entry name" value="TetR_N"/>
    <property type="match status" value="1"/>
</dbReference>
<dbReference type="SUPFAM" id="SSF46689">
    <property type="entry name" value="Homeodomain-like"/>
    <property type="match status" value="1"/>
</dbReference>